<keyword evidence="3" id="KW-1185">Reference proteome</keyword>
<dbReference type="GO" id="GO:0030425">
    <property type="term" value="C:dendrite"/>
    <property type="evidence" value="ECO:0007669"/>
    <property type="project" value="TreeGrafter"/>
</dbReference>
<dbReference type="GO" id="GO:0008017">
    <property type="term" value="F:microtubule binding"/>
    <property type="evidence" value="ECO:0007669"/>
    <property type="project" value="InterPro"/>
</dbReference>
<sequence>MFSCLMSPVFPSGQRGLHYSSNVLKTVVLVNLSQDIVTSEVQSLICDAAAHKLLILSEQSSDQGSDLLLQSGTFSFKNFSDIS</sequence>
<dbReference type="PANTHER" id="PTHR13843:SF6">
    <property type="entry name" value="MICROTUBULE-ASSOCIATED PROTEIN 1A"/>
    <property type="match status" value="1"/>
</dbReference>
<evidence type="ECO:0000259" key="1">
    <source>
        <dbReference type="Pfam" id="PF23415"/>
    </source>
</evidence>
<dbReference type="Proteomes" id="UP001046870">
    <property type="component" value="Chromosome 7"/>
</dbReference>
<dbReference type="GO" id="GO:0003779">
    <property type="term" value="F:actin binding"/>
    <property type="evidence" value="ECO:0007669"/>
    <property type="project" value="TreeGrafter"/>
</dbReference>
<dbReference type="GO" id="GO:0000226">
    <property type="term" value="P:microtubule cytoskeleton organization"/>
    <property type="evidence" value="ECO:0007669"/>
    <property type="project" value="InterPro"/>
</dbReference>
<feature type="domain" description="Microtubule-associated protein 1B/S N-terminal" evidence="1">
    <location>
        <begin position="12"/>
        <end position="82"/>
    </location>
</feature>
<comment type="caution">
    <text evidence="2">The sequence shown here is derived from an EMBL/GenBank/DDBJ whole genome shotgun (WGS) entry which is preliminary data.</text>
</comment>
<dbReference type="GO" id="GO:0016358">
    <property type="term" value="P:dendrite development"/>
    <property type="evidence" value="ECO:0007669"/>
    <property type="project" value="TreeGrafter"/>
</dbReference>
<gene>
    <name evidence="2" type="ORF">MATL_G00100840</name>
</gene>
<dbReference type="GO" id="GO:0005875">
    <property type="term" value="C:microtubule associated complex"/>
    <property type="evidence" value="ECO:0007669"/>
    <property type="project" value="TreeGrafter"/>
</dbReference>
<dbReference type="PANTHER" id="PTHR13843">
    <property type="entry name" value="MICROTUBULE-ASSOCIATED PROTEIN"/>
    <property type="match status" value="1"/>
</dbReference>
<organism evidence="2 3">
    <name type="scientific">Megalops atlanticus</name>
    <name type="common">Tarpon</name>
    <name type="synonym">Clupea gigantea</name>
    <dbReference type="NCBI Taxonomy" id="7932"/>
    <lineage>
        <taxon>Eukaryota</taxon>
        <taxon>Metazoa</taxon>
        <taxon>Chordata</taxon>
        <taxon>Craniata</taxon>
        <taxon>Vertebrata</taxon>
        <taxon>Euteleostomi</taxon>
        <taxon>Actinopterygii</taxon>
        <taxon>Neopterygii</taxon>
        <taxon>Teleostei</taxon>
        <taxon>Elopiformes</taxon>
        <taxon>Megalopidae</taxon>
        <taxon>Megalops</taxon>
    </lineage>
</organism>
<dbReference type="AlphaFoldDB" id="A0A9D3T6V8"/>
<dbReference type="GO" id="GO:0043025">
    <property type="term" value="C:neuronal cell body"/>
    <property type="evidence" value="ECO:0007669"/>
    <property type="project" value="TreeGrafter"/>
</dbReference>
<reference evidence="2" key="1">
    <citation type="submission" date="2021-01" db="EMBL/GenBank/DDBJ databases">
        <authorList>
            <person name="Zahm M."/>
            <person name="Roques C."/>
            <person name="Cabau C."/>
            <person name="Klopp C."/>
            <person name="Donnadieu C."/>
            <person name="Jouanno E."/>
            <person name="Lampietro C."/>
            <person name="Louis A."/>
            <person name="Herpin A."/>
            <person name="Echchiki A."/>
            <person name="Berthelot C."/>
            <person name="Parey E."/>
            <person name="Roest-Crollius H."/>
            <person name="Braasch I."/>
            <person name="Postlethwait J."/>
            <person name="Bobe J."/>
            <person name="Montfort J."/>
            <person name="Bouchez O."/>
            <person name="Begum T."/>
            <person name="Mejri S."/>
            <person name="Adams A."/>
            <person name="Chen W.-J."/>
            <person name="Guiguen Y."/>
        </authorList>
    </citation>
    <scope>NUCLEOTIDE SEQUENCE</scope>
    <source>
        <strain evidence="2">YG-15Mar2019-1</strain>
        <tissue evidence="2">Brain</tissue>
    </source>
</reference>
<name>A0A9D3T6V8_MEGAT</name>
<dbReference type="EMBL" id="JAFDVH010000007">
    <property type="protein sequence ID" value="KAG7473917.1"/>
    <property type="molecule type" value="Genomic_DNA"/>
</dbReference>
<evidence type="ECO:0000313" key="2">
    <source>
        <dbReference type="EMBL" id="KAG7473917.1"/>
    </source>
</evidence>
<proteinExistence type="predicted"/>
<dbReference type="InterPro" id="IPR026074">
    <property type="entry name" value="MAP1"/>
</dbReference>
<dbReference type="InterPro" id="IPR056617">
    <property type="entry name" value="MAP1B/S_N"/>
</dbReference>
<dbReference type="GO" id="GO:0007409">
    <property type="term" value="P:axonogenesis"/>
    <property type="evidence" value="ECO:0007669"/>
    <property type="project" value="TreeGrafter"/>
</dbReference>
<dbReference type="GO" id="GO:0005829">
    <property type="term" value="C:cytosol"/>
    <property type="evidence" value="ECO:0007669"/>
    <property type="project" value="TreeGrafter"/>
</dbReference>
<protein>
    <recommendedName>
        <fullName evidence="1">Microtubule-associated protein 1B/S N-terminal domain-containing protein</fullName>
    </recommendedName>
</protein>
<dbReference type="GO" id="GO:0031114">
    <property type="term" value="P:regulation of microtubule depolymerization"/>
    <property type="evidence" value="ECO:0007669"/>
    <property type="project" value="TreeGrafter"/>
</dbReference>
<dbReference type="Pfam" id="PF23415">
    <property type="entry name" value="MAPB1_N"/>
    <property type="match status" value="1"/>
</dbReference>
<dbReference type="GO" id="GO:0005874">
    <property type="term" value="C:microtubule"/>
    <property type="evidence" value="ECO:0007669"/>
    <property type="project" value="InterPro"/>
</dbReference>
<dbReference type="OrthoDB" id="5371837at2759"/>
<accession>A0A9D3T6V8</accession>
<dbReference type="GO" id="GO:0045202">
    <property type="term" value="C:synapse"/>
    <property type="evidence" value="ECO:0007669"/>
    <property type="project" value="TreeGrafter"/>
</dbReference>
<evidence type="ECO:0000313" key="3">
    <source>
        <dbReference type="Proteomes" id="UP001046870"/>
    </source>
</evidence>